<comment type="similarity">
    <text evidence="2">Belongs to the MotB family.</text>
</comment>
<evidence type="ECO:0000256" key="7">
    <source>
        <dbReference type="PROSITE-ProRule" id="PRU00473"/>
    </source>
</evidence>
<dbReference type="AlphaFoldDB" id="A0A7C2NVX0"/>
<dbReference type="Pfam" id="PF13677">
    <property type="entry name" value="MotB_plug"/>
    <property type="match status" value="1"/>
</dbReference>
<evidence type="ECO:0000256" key="5">
    <source>
        <dbReference type="ARBA" id="ARBA00022989"/>
    </source>
</evidence>
<evidence type="ECO:0000256" key="8">
    <source>
        <dbReference type="SAM" id="MobiDB-lite"/>
    </source>
</evidence>
<keyword evidence="4 9" id="KW-0812">Transmembrane</keyword>
<accession>A0A7C2NVX0</accession>
<comment type="subcellular location">
    <subcellularLocation>
        <location evidence="1">Cell membrane</location>
        <topology evidence="1">Single-pass membrane protein</topology>
    </subcellularLocation>
</comment>
<dbReference type="InterPro" id="IPR036737">
    <property type="entry name" value="OmpA-like_sf"/>
</dbReference>
<gene>
    <name evidence="11" type="ORF">ENQ76_02205</name>
</gene>
<dbReference type="PROSITE" id="PS51123">
    <property type="entry name" value="OMPA_2"/>
    <property type="match status" value="1"/>
</dbReference>
<dbReference type="SUPFAM" id="SSF103088">
    <property type="entry name" value="OmpA-like"/>
    <property type="match status" value="1"/>
</dbReference>
<keyword evidence="3" id="KW-1003">Cell membrane</keyword>
<keyword evidence="6 7" id="KW-0472">Membrane</keyword>
<evidence type="ECO:0000256" key="3">
    <source>
        <dbReference type="ARBA" id="ARBA00022475"/>
    </source>
</evidence>
<dbReference type="PANTHER" id="PTHR30329:SF21">
    <property type="entry name" value="LIPOPROTEIN YIAD-RELATED"/>
    <property type="match status" value="1"/>
</dbReference>
<sequence>MAGKGGGAWKVAYADFVTAMMAFFMVMWLTSQNNAVKESVSQYFRDPLGTATEARATSVHGIPGASSSDAALEGEQAGPLGSRKSGIGGTESTAEAAEDVSPLRLHIFERLDRTRDIGTMVVFAANSAELTDQARTQLSALIPDLLGKPNKVEIRGHAARGMLPAGSSRKDHWELCYARSAATMDFLVAHGIEPERIRLSQDAAYEPYTHNRNEAEDPRNNRVEVFAIDELAHSYKETIDRRAGDFIPAPKQPAAPAVNEQHQAHGGHQTTASGPDKPDNGHGKSSAAPHGGSSAAKAQGHGGKSTGHSSPKTGHGKH</sequence>
<evidence type="ECO:0000259" key="10">
    <source>
        <dbReference type="PROSITE" id="PS51123"/>
    </source>
</evidence>
<comment type="caution">
    <text evidence="11">The sequence shown here is derived from an EMBL/GenBank/DDBJ whole genome shotgun (WGS) entry which is preliminary data.</text>
</comment>
<dbReference type="InterPro" id="IPR050330">
    <property type="entry name" value="Bact_OuterMem_StrucFunc"/>
</dbReference>
<feature type="compositionally biased region" description="Low complexity" evidence="8">
    <location>
        <begin position="283"/>
        <end position="298"/>
    </location>
</feature>
<dbReference type="GO" id="GO:0005886">
    <property type="term" value="C:plasma membrane"/>
    <property type="evidence" value="ECO:0007669"/>
    <property type="project" value="UniProtKB-SubCell"/>
</dbReference>
<feature type="region of interest" description="Disordered" evidence="8">
    <location>
        <begin position="60"/>
        <end position="95"/>
    </location>
</feature>
<keyword evidence="5 9" id="KW-1133">Transmembrane helix</keyword>
<dbReference type="CDD" id="cd07185">
    <property type="entry name" value="OmpA_C-like"/>
    <property type="match status" value="1"/>
</dbReference>
<organism evidence="11">
    <name type="scientific">Schlesneria paludicola</name>
    <dbReference type="NCBI Taxonomy" id="360056"/>
    <lineage>
        <taxon>Bacteria</taxon>
        <taxon>Pseudomonadati</taxon>
        <taxon>Planctomycetota</taxon>
        <taxon>Planctomycetia</taxon>
        <taxon>Planctomycetales</taxon>
        <taxon>Planctomycetaceae</taxon>
        <taxon>Schlesneria</taxon>
    </lineage>
</organism>
<dbReference type="PANTHER" id="PTHR30329">
    <property type="entry name" value="STATOR ELEMENT OF FLAGELLAR MOTOR COMPLEX"/>
    <property type="match status" value="1"/>
</dbReference>
<dbReference type="EMBL" id="DSOK01000069">
    <property type="protein sequence ID" value="HEN14269.1"/>
    <property type="molecule type" value="Genomic_DNA"/>
</dbReference>
<proteinExistence type="inferred from homology"/>
<dbReference type="Pfam" id="PF00691">
    <property type="entry name" value="OmpA"/>
    <property type="match status" value="1"/>
</dbReference>
<protein>
    <recommendedName>
        <fullName evidence="10">OmpA-like domain-containing protein</fullName>
    </recommendedName>
</protein>
<reference evidence="11" key="1">
    <citation type="journal article" date="2020" name="mSystems">
        <title>Genome- and Community-Level Interaction Insights into Carbon Utilization and Element Cycling Functions of Hydrothermarchaeota in Hydrothermal Sediment.</title>
        <authorList>
            <person name="Zhou Z."/>
            <person name="Liu Y."/>
            <person name="Xu W."/>
            <person name="Pan J."/>
            <person name="Luo Z.H."/>
            <person name="Li M."/>
        </authorList>
    </citation>
    <scope>NUCLEOTIDE SEQUENCE [LARGE SCALE GENOMIC DNA]</scope>
    <source>
        <strain evidence="11">SpSt-339</strain>
    </source>
</reference>
<evidence type="ECO:0000256" key="4">
    <source>
        <dbReference type="ARBA" id="ARBA00022692"/>
    </source>
</evidence>
<dbReference type="InterPro" id="IPR006665">
    <property type="entry name" value="OmpA-like"/>
</dbReference>
<evidence type="ECO:0000256" key="1">
    <source>
        <dbReference type="ARBA" id="ARBA00004162"/>
    </source>
</evidence>
<evidence type="ECO:0000256" key="9">
    <source>
        <dbReference type="SAM" id="Phobius"/>
    </source>
</evidence>
<evidence type="ECO:0000256" key="6">
    <source>
        <dbReference type="ARBA" id="ARBA00023136"/>
    </source>
</evidence>
<evidence type="ECO:0000313" key="11">
    <source>
        <dbReference type="EMBL" id="HEN14269.1"/>
    </source>
</evidence>
<evidence type="ECO:0000256" key="2">
    <source>
        <dbReference type="ARBA" id="ARBA00008914"/>
    </source>
</evidence>
<feature type="domain" description="OmpA-like" evidence="10">
    <location>
        <begin position="110"/>
        <end position="231"/>
    </location>
</feature>
<feature type="transmembrane region" description="Helical" evidence="9">
    <location>
        <begin position="12"/>
        <end position="30"/>
    </location>
</feature>
<feature type="region of interest" description="Disordered" evidence="8">
    <location>
        <begin position="246"/>
        <end position="318"/>
    </location>
</feature>
<dbReference type="InterPro" id="IPR025713">
    <property type="entry name" value="MotB-like_N_dom"/>
</dbReference>
<name>A0A7C2NVX0_9PLAN</name>
<dbReference type="Gene3D" id="3.30.1330.60">
    <property type="entry name" value="OmpA-like domain"/>
    <property type="match status" value="1"/>
</dbReference>